<evidence type="ECO:0008006" key="3">
    <source>
        <dbReference type="Google" id="ProtNLM"/>
    </source>
</evidence>
<sequence>MRALSDLFRNFLQLGYVTDDVDRAATYLESAVGTVDCVRHHRSSLGGGRPPSGPGDPRAPFVVVEGEPAREWLIDVALVNAGPTNLEIIRPVDGAVDLYRRALRPGVPATLHHLGFVVDDFDEASAVVAASGRSWAQYGDSGAIRFGYLDMTAELGHFVEIMELGDEGGVGFAQLEAASNAARTERG</sequence>
<gene>
    <name evidence="1" type="ORF">GCM10009836_16580</name>
</gene>
<dbReference type="SUPFAM" id="SSF54593">
    <property type="entry name" value="Glyoxalase/Bleomycin resistance protein/Dihydroxybiphenyl dioxygenase"/>
    <property type="match status" value="1"/>
</dbReference>
<dbReference type="Pfam" id="PF13669">
    <property type="entry name" value="Glyoxalase_4"/>
    <property type="match status" value="1"/>
</dbReference>
<name>A0ABN2MU73_9PSEU</name>
<protein>
    <recommendedName>
        <fullName evidence="3">VOC domain-containing protein</fullName>
    </recommendedName>
</protein>
<keyword evidence="2" id="KW-1185">Reference proteome</keyword>
<dbReference type="InterPro" id="IPR029068">
    <property type="entry name" value="Glyas_Bleomycin-R_OHBP_Dase"/>
</dbReference>
<reference evidence="1 2" key="1">
    <citation type="journal article" date="2019" name="Int. J. Syst. Evol. Microbiol.">
        <title>The Global Catalogue of Microorganisms (GCM) 10K type strain sequencing project: providing services to taxonomists for standard genome sequencing and annotation.</title>
        <authorList>
            <consortium name="The Broad Institute Genomics Platform"/>
            <consortium name="The Broad Institute Genome Sequencing Center for Infectious Disease"/>
            <person name="Wu L."/>
            <person name="Ma J."/>
        </authorList>
    </citation>
    <scope>NUCLEOTIDE SEQUENCE [LARGE SCALE GENOMIC DNA]</scope>
    <source>
        <strain evidence="1 2">JCM 16009</strain>
    </source>
</reference>
<evidence type="ECO:0000313" key="1">
    <source>
        <dbReference type="EMBL" id="GAA1838319.1"/>
    </source>
</evidence>
<accession>A0ABN2MU73</accession>
<dbReference type="RefSeq" id="WP_344414132.1">
    <property type="nucleotide sequence ID" value="NZ_BAAAQK010000004.1"/>
</dbReference>
<dbReference type="Gene3D" id="3.10.180.10">
    <property type="entry name" value="2,3-Dihydroxybiphenyl 1,2-Dioxygenase, domain 1"/>
    <property type="match status" value="1"/>
</dbReference>
<proteinExistence type="predicted"/>
<evidence type="ECO:0000313" key="2">
    <source>
        <dbReference type="Proteomes" id="UP001500449"/>
    </source>
</evidence>
<dbReference type="Proteomes" id="UP001500449">
    <property type="component" value="Unassembled WGS sequence"/>
</dbReference>
<dbReference type="EMBL" id="BAAAQK010000004">
    <property type="protein sequence ID" value="GAA1838319.1"/>
    <property type="molecule type" value="Genomic_DNA"/>
</dbReference>
<comment type="caution">
    <text evidence="1">The sequence shown here is derived from an EMBL/GenBank/DDBJ whole genome shotgun (WGS) entry which is preliminary data.</text>
</comment>
<organism evidence="1 2">
    <name type="scientific">Pseudonocardia ailaonensis</name>
    <dbReference type="NCBI Taxonomy" id="367279"/>
    <lineage>
        <taxon>Bacteria</taxon>
        <taxon>Bacillati</taxon>
        <taxon>Actinomycetota</taxon>
        <taxon>Actinomycetes</taxon>
        <taxon>Pseudonocardiales</taxon>
        <taxon>Pseudonocardiaceae</taxon>
        <taxon>Pseudonocardia</taxon>
    </lineage>
</organism>